<dbReference type="OrthoDB" id="9797501at2"/>
<sequence length="210" mass="24038">MKGGSQLNKKEKTLKRIEPNHKWGYARVSKEDMDLTMQIDFLIEAGVKKEDIFTDVISSRKDTRPGLEELMKVLRAGNQVLVYKLDRIGRSMKELIDIMNMFKELGVQFTSLNDKGMDTTTPDGKLIFHIMAAFAEFERDIISQRTKSSLKSARARGRVGGRPKKDEEALKEAITLYKSQEYSLSQIKTRTGVSHTTLYYYMKKMGIGKN</sequence>
<reference evidence="5" key="1">
    <citation type="submission" date="2018-12" db="EMBL/GenBank/DDBJ databases">
        <title>Bacillus chawlae sp. nov., Bacillus glennii sp. nov., and Bacillus saganii sp. nov. Isolated from the Vehicle Assembly Building at Kennedy Space Center where the Viking Spacecraft were Assembled.</title>
        <authorList>
            <person name="Seuylemezian A."/>
            <person name="Vaishampayan P."/>
        </authorList>
    </citation>
    <scope>NUCLEOTIDE SEQUENCE [LARGE SCALE GENOMIC DNA]</scope>
    <source>
        <strain evidence="5">DSM 13966</strain>
    </source>
</reference>
<dbReference type="InterPro" id="IPR050639">
    <property type="entry name" value="SSR_resolvase"/>
</dbReference>
<dbReference type="Proteomes" id="UP000279911">
    <property type="component" value="Unassembled WGS sequence"/>
</dbReference>
<dbReference type="GO" id="GO:0000150">
    <property type="term" value="F:DNA strand exchange activity"/>
    <property type="evidence" value="ECO:0007669"/>
    <property type="project" value="InterPro"/>
</dbReference>
<dbReference type="Gene3D" id="3.40.50.1390">
    <property type="entry name" value="Resolvase, N-terminal catalytic domain"/>
    <property type="match status" value="1"/>
</dbReference>
<comment type="caution">
    <text evidence="4">The sequence shown here is derived from an EMBL/GenBank/DDBJ whole genome shotgun (WGS) entry which is preliminary data.</text>
</comment>
<proteinExistence type="predicted"/>
<dbReference type="PROSITE" id="PS51736">
    <property type="entry name" value="RECOMBINASES_3"/>
    <property type="match status" value="1"/>
</dbReference>
<dbReference type="PANTHER" id="PTHR30461">
    <property type="entry name" value="DNA-INVERTASE FROM LAMBDOID PROPHAGE"/>
    <property type="match status" value="1"/>
</dbReference>
<protein>
    <submittedName>
        <fullName evidence="4">Recombinase family protein</fullName>
    </submittedName>
</protein>
<evidence type="ECO:0000256" key="1">
    <source>
        <dbReference type="ARBA" id="ARBA00023125"/>
    </source>
</evidence>
<dbReference type="SMART" id="SM00857">
    <property type="entry name" value="Resolvase"/>
    <property type="match status" value="1"/>
</dbReference>
<dbReference type="EMBL" id="RSFW01000010">
    <property type="protein sequence ID" value="RSD27633.1"/>
    <property type="molecule type" value="Genomic_DNA"/>
</dbReference>
<keyword evidence="1" id="KW-0238">DNA-binding</keyword>
<name>A0A3R9F180_9BACI</name>
<dbReference type="SUPFAM" id="SSF53041">
    <property type="entry name" value="Resolvase-like"/>
    <property type="match status" value="1"/>
</dbReference>
<feature type="domain" description="Resolvase/invertase-type recombinase catalytic" evidence="3">
    <location>
        <begin position="21"/>
        <end position="157"/>
    </location>
</feature>
<dbReference type="InterPro" id="IPR055741">
    <property type="entry name" value="DUF7317"/>
</dbReference>
<evidence type="ECO:0000313" key="5">
    <source>
        <dbReference type="Proteomes" id="UP000279911"/>
    </source>
</evidence>
<dbReference type="Pfam" id="PF24001">
    <property type="entry name" value="DUF7317"/>
    <property type="match status" value="1"/>
</dbReference>
<organism evidence="4 5">
    <name type="scientific">Mesobacillus subterraneus</name>
    <dbReference type="NCBI Taxonomy" id="285983"/>
    <lineage>
        <taxon>Bacteria</taxon>
        <taxon>Bacillati</taxon>
        <taxon>Bacillota</taxon>
        <taxon>Bacilli</taxon>
        <taxon>Bacillales</taxon>
        <taxon>Bacillaceae</taxon>
        <taxon>Mesobacillus</taxon>
    </lineage>
</organism>
<accession>A0A3R9F180</accession>
<dbReference type="AlphaFoldDB" id="A0A3R9F180"/>
<dbReference type="PANTHER" id="PTHR30461:SF2">
    <property type="entry name" value="SERINE RECOMBINASE PINE-RELATED"/>
    <property type="match status" value="1"/>
</dbReference>
<dbReference type="InterPro" id="IPR006119">
    <property type="entry name" value="Resolv_N"/>
</dbReference>
<dbReference type="GO" id="GO:0003677">
    <property type="term" value="F:DNA binding"/>
    <property type="evidence" value="ECO:0007669"/>
    <property type="project" value="UniProtKB-KW"/>
</dbReference>
<keyword evidence="2" id="KW-0233">DNA recombination</keyword>
<dbReference type="Gene3D" id="1.10.10.60">
    <property type="entry name" value="Homeodomain-like"/>
    <property type="match status" value="1"/>
</dbReference>
<evidence type="ECO:0000313" key="4">
    <source>
        <dbReference type="EMBL" id="RSD27633.1"/>
    </source>
</evidence>
<evidence type="ECO:0000256" key="2">
    <source>
        <dbReference type="ARBA" id="ARBA00023172"/>
    </source>
</evidence>
<evidence type="ECO:0000259" key="3">
    <source>
        <dbReference type="PROSITE" id="PS51736"/>
    </source>
</evidence>
<dbReference type="CDD" id="cd03768">
    <property type="entry name" value="SR_ResInv"/>
    <property type="match status" value="1"/>
</dbReference>
<dbReference type="Pfam" id="PF00239">
    <property type="entry name" value="Resolvase"/>
    <property type="match status" value="1"/>
</dbReference>
<dbReference type="InterPro" id="IPR036162">
    <property type="entry name" value="Resolvase-like_N_sf"/>
</dbReference>
<gene>
    <name evidence="4" type="ORF">EJA10_07570</name>
</gene>